<reference evidence="1 2" key="1">
    <citation type="journal article" date="2019" name="Nat. Med.">
        <title>A library of human gut bacterial isolates paired with longitudinal multiomics data enables mechanistic microbiome research.</title>
        <authorList>
            <person name="Poyet M."/>
            <person name="Groussin M."/>
            <person name="Gibbons S.M."/>
            <person name="Avila-Pacheco J."/>
            <person name="Jiang X."/>
            <person name="Kearney S.M."/>
            <person name="Perrotta A.R."/>
            <person name="Berdy B."/>
            <person name="Zhao S."/>
            <person name="Lieberman T.D."/>
            <person name="Swanson P.K."/>
            <person name="Smith M."/>
            <person name="Roesemann S."/>
            <person name="Alexander J.E."/>
            <person name="Rich S.A."/>
            <person name="Livny J."/>
            <person name="Vlamakis H."/>
            <person name="Clish C."/>
            <person name="Bullock K."/>
            <person name="Deik A."/>
            <person name="Scott J."/>
            <person name="Pierce K.A."/>
            <person name="Xavier R.J."/>
            <person name="Alm E.J."/>
        </authorList>
    </citation>
    <scope>NUCLEOTIDE SEQUENCE [LARGE SCALE GENOMIC DNA]</scope>
    <source>
        <strain evidence="1 2">BIOML-A7</strain>
    </source>
</reference>
<sequence>MVKQPKAKGDKEKAVVLERRYGPYSVKICFAEQSSGTAQNLLDVIMQAYRYRMERAQNLQSGY</sequence>
<dbReference type="AlphaFoldDB" id="A0A6I3QNA0"/>
<protein>
    <submittedName>
        <fullName evidence="1">Uncharacterized protein</fullName>
    </submittedName>
</protein>
<comment type="caution">
    <text evidence="1">The sequence shown here is derived from an EMBL/GenBank/DDBJ whole genome shotgun (WGS) entry which is preliminary data.</text>
</comment>
<evidence type="ECO:0000313" key="2">
    <source>
        <dbReference type="Proteomes" id="UP000449193"/>
    </source>
</evidence>
<evidence type="ECO:0000313" key="1">
    <source>
        <dbReference type="EMBL" id="MTS50879.1"/>
    </source>
</evidence>
<dbReference type="EMBL" id="WMZR01000005">
    <property type="protein sequence ID" value="MTS50879.1"/>
    <property type="molecule type" value="Genomic_DNA"/>
</dbReference>
<proteinExistence type="predicted"/>
<organism evidence="1 2">
    <name type="scientific">Ruthenibacterium lactatiformans</name>
    <dbReference type="NCBI Taxonomy" id="1550024"/>
    <lineage>
        <taxon>Bacteria</taxon>
        <taxon>Bacillati</taxon>
        <taxon>Bacillota</taxon>
        <taxon>Clostridia</taxon>
        <taxon>Eubacteriales</taxon>
        <taxon>Oscillospiraceae</taxon>
        <taxon>Ruthenibacterium</taxon>
    </lineage>
</organism>
<accession>A0A6I3QNA0</accession>
<dbReference type="Proteomes" id="UP000449193">
    <property type="component" value="Unassembled WGS sequence"/>
</dbReference>
<name>A0A6I3QNA0_9FIRM</name>
<gene>
    <name evidence="1" type="ORF">GMD52_04900</name>
</gene>
<dbReference type="RefSeq" id="WP_155201189.1">
    <property type="nucleotide sequence ID" value="NZ_WMZL01000006.1"/>
</dbReference>